<comment type="caution">
    <text evidence="3">The sequence shown here is derived from an EMBL/GenBank/DDBJ whole genome shotgun (WGS) entry which is preliminary data.</text>
</comment>
<dbReference type="Proteomes" id="UP000640614">
    <property type="component" value="Unassembled WGS sequence"/>
</dbReference>
<dbReference type="InterPro" id="IPR051746">
    <property type="entry name" value="Kelch_domain_containing_8"/>
</dbReference>
<evidence type="ECO:0000313" key="3">
    <source>
        <dbReference type="EMBL" id="MBE8725903.1"/>
    </source>
</evidence>
<organism evidence="3 4">
    <name type="scientific">Flavobacterium hungaricum</name>
    <dbReference type="NCBI Taxonomy" id="2082725"/>
    <lineage>
        <taxon>Bacteria</taxon>
        <taxon>Pseudomonadati</taxon>
        <taxon>Bacteroidota</taxon>
        <taxon>Flavobacteriia</taxon>
        <taxon>Flavobacteriales</taxon>
        <taxon>Flavobacteriaceae</taxon>
        <taxon>Flavobacterium</taxon>
    </lineage>
</organism>
<dbReference type="InterPro" id="IPR015915">
    <property type="entry name" value="Kelch-typ_b-propeller"/>
</dbReference>
<reference evidence="3 4" key="1">
    <citation type="submission" date="2018-07" db="EMBL/GenBank/DDBJ databases">
        <title>Genome assembly of strain KB82.</title>
        <authorList>
            <person name="Kukolya J."/>
            <person name="Horvath B."/>
            <person name="Nagy I."/>
            <person name="Toth A."/>
        </authorList>
    </citation>
    <scope>NUCLEOTIDE SEQUENCE [LARGE SCALE GENOMIC DNA]</scope>
    <source>
        <strain evidence="3 4">Kb82</strain>
    </source>
</reference>
<evidence type="ECO:0000256" key="2">
    <source>
        <dbReference type="ARBA" id="ARBA00022737"/>
    </source>
</evidence>
<keyword evidence="2" id="KW-0677">Repeat</keyword>
<evidence type="ECO:0000313" key="4">
    <source>
        <dbReference type="Proteomes" id="UP000640614"/>
    </source>
</evidence>
<dbReference type="Gene3D" id="2.60.40.1120">
    <property type="entry name" value="Carboxypeptidase-like, regulatory domain"/>
    <property type="match status" value="1"/>
</dbReference>
<gene>
    <name evidence="3" type="ORF">C4F50_13240</name>
</gene>
<dbReference type="InterPro" id="IPR008969">
    <property type="entry name" value="CarboxyPept-like_regulatory"/>
</dbReference>
<dbReference type="Pfam" id="PF13715">
    <property type="entry name" value="CarbopepD_reg_2"/>
    <property type="match status" value="1"/>
</dbReference>
<sequence>MKKFNRKPNLFTLKKLFYIIILLPFIINAQAVSGIVKSQVTNLPIEDANIYALRTKIGTLTNDKGEFSLNNKIKTNDTLQISHIGYITSKIAITDLHKSNNSISLEEDIETLNNVNVTKSWSKLKSKLDFTKLSSLEYGIYSFGSVTANGKIYVAGGDTSEQWNVLTTIRSKNTGGDPARFSDPDYVNRYLLELGSDRDKIFYMGNLFIYDPKTDLWEKSNQKFKKRAYHSVNLHNNTLYIFGGKRTPISKKREYLDNEIEVFDLKTNKLVIDKTNPHKAVNFASFTYKDNIIVMGGSIRSTESGLKTFTDKVHLYNLTSGLWYELAKMPVAQEVNGVLIGDKIFTIGNTDNRGFSEIQSFDLTNESWKNEATLLCRLENPAITYNDDTIYMFENGRLFVYNIKSKLIKEYLIKLELKSAVMHFLNDKLYIIGGYDFTNYITSPSSKTYSISLDEFDTTRPNLIRVLSQNNLAKAN</sequence>
<evidence type="ECO:0000256" key="1">
    <source>
        <dbReference type="ARBA" id="ARBA00022441"/>
    </source>
</evidence>
<dbReference type="SUPFAM" id="SSF117281">
    <property type="entry name" value="Kelch motif"/>
    <property type="match status" value="1"/>
</dbReference>
<dbReference type="SUPFAM" id="SSF49464">
    <property type="entry name" value="Carboxypeptidase regulatory domain-like"/>
    <property type="match status" value="1"/>
</dbReference>
<keyword evidence="1" id="KW-0880">Kelch repeat</keyword>
<dbReference type="PANTHER" id="PTHR46260:SF3">
    <property type="entry name" value="RING-TYPE DOMAIN-CONTAINING PROTEIN"/>
    <property type="match status" value="1"/>
</dbReference>
<dbReference type="EMBL" id="PRDM01000002">
    <property type="protein sequence ID" value="MBE8725903.1"/>
    <property type="molecule type" value="Genomic_DNA"/>
</dbReference>
<accession>A0ABR9TKN2</accession>
<protein>
    <submittedName>
        <fullName evidence="3">Galactose oxidase</fullName>
    </submittedName>
</protein>
<proteinExistence type="predicted"/>
<dbReference type="Pfam" id="PF24681">
    <property type="entry name" value="Kelch_KLHDC2_KLHL20_DRC7"/>
    <property type="match status" value="1"/>
</dbReference>
<dbReference type="Gene3D" id="2.120.10.80">
    <property type="entry name" value="Kelch-type beta propeller"/>
    <property type="match status" value="1"/>
</dbReference>
<name>A0ABR9TKN2_9FLAO</name>
<keyword evidence="4" id="KW-1185">Reference proteome</keyword>
<dbReference type="PANTHER" id="PTHR46260">
    <property type="entry name" value="RING-TYPE DOMAIN-CONTAINING PROTEIN"/>
    <property type="match status" value="1"/>
</dbReference>